<name>A0A2V1IXB7_9BACT</name>
<proteinExistence type="predicted"/>
<keyword evidence="1" id="KW-0732">Signal</keyword>
<evidence type="ECO:0000256" key="1">
    <source>
        <dbReference type="SAM" id="SignalP"/>
    </source>
</evidence>
<evidence type="ECO:0000259" key="2">
    <source>
        <dbReference type="Pfam" id="PF13568"/>
    </source>
</evidence>
<dbReference type="EMBL" id="PUBV01000008">
    <property type="protein sequence ID" value="PWB08079.1"/>
    <property type="molecule type" value="Genomic_DNA"/>
</dbReference>
<evidence type="ECO:0000313" key="3">
    <source>
        <dbReference type="EMBL" id="PWB08079.1"/>
    </source>
</evidence>
<protein>
    <submittedName>
        <fullName evidence="3">PorT family protein</fullName>
    </submittedName>
</protein>
<feature type="signal peptide" evidence="1">
    <location>
        <begin position="1"/>
        <end position="23"/>
    </location>
</feature>
<dbReference type="AlphaFoldDB" id="A0A2V1IXB7"/>
<feature type="chain" id="PRO_5015924887" evidence="1">
    <location>
        <begin position="24"/>
        <end position="252"/>
    </location>
</feature>
<sequence length="252" mass="28467">MKSFIRLMAAAVVMLSAVMPVGAEGFFRDIEYQVNAGFNVGGASPLPLPEEIRRIKSFDPKLNMQVGAIATKWLTPDRKWGLTVALQLGTKGMETKARVKNYGMEILDDGKKLKGRWTGMVRTKYSTQQLSVPILARLRVHDRTSLTFGPYLAYAYKNEFDGYVYNGYLREGDPTGDKYVFEGDSRASYDFGDELRKFQWGLQAGVTWMAYSHLAVNANLSWGLNDIFVSSFKTVTFNMYPIYLNVGFGYLF</sequence>
<comment type="caution">
    <text evidence="3">The sequence shown here is derived from an EMBL/GenBank/DDBJ whole genome shotgun (WGS) entry which is preliminary data.</text>
</comment>
<dbReference type="Proteomes" id="UP000244925">
    <property type="component" value="Unassembled WGS sequence"/>
</dbReference>
<accession>A0A2V1IXB7</accession>
<gene>
    <name evidence="3" type="ORF">C5O25_05655</name>
</gene>
<dbReference type="RefSeq" id="WP_107035763.1">
    <property type="nucleotide sequence ID" value="NZ_CAPOLP010000003.1"/>
</dbReference>
<keyword evidence="4" id="KW-1185">Reference proteome</keyword>
<dbReference type="InterPro" id="IPR025665">
    <property type="entry name" value="Beta-barrel_OMP_2"/>
</dbReference>
<feature type="domain" description="Outer membrane protein beta-barrel" evidence="2">
    <location>
        <begin position="28"/>
        <end position="228"/>
    </location>
</feature>
<evidence type="ECO:0000313" key="4">
    <source>
        <dbReference type="Proteomes" id="UP000244925"/>
    </source>
</evidence>
<reference evidence="4" key="1">
    <citation type="submission" date="2018-02" db="EMBL/GenBank/DDBJ databases">
        <authorList>
            <person name="Clavel T."/>
            <person name="Strowig T."/>
        </authorList>
    </citation>
    <scope>NUCLEOTIDE SEQUENCE [LARGE SCALE GENOMIC DNA]</scope>
    <source>
        <strain evidence="4">DSM 100764</strain>
    </source>
</reference>
<organism evidence="3 4">
    <name type="scientific">Paramuribaculum intestinale</name>
    <dbReference type="NCBI Taxonomy" id="2094151"/>
    <lineage>
        <taxon>Bacteria</taxon>
        <taxon>Pseudomonadati</taxon>
        <taxon>Bacteroidota</taxon>
        <taxon>Bacteroidia</taxon>
        <taxon>Bacteroidales</taxon>
        <taxon>Muribaculaceae</taxon>
        <taxon>Paramuribaculum</taxon>
    </lineage>
</organism>
<dbReference type="Pfam" id="PF13568">
    <property type="entry name" value="OMP_b-brl_2"/>
    <property type="match status" value="1"/>
</dbReference>